<name>A0A5B7CEF6_PORTR</name>
<accession>A0A5B7CEF6</accession>
<comment type="caution">
    <text evidence="1">The sequence shown here is derived from an EMBL/GenBank/DDBJ whole genome shotgun (WGS) entry which is preliminary data.</text>
</comment>
<organism evidence="1 2">
    <name type="scientific">Portunus trituberculatus</name>
    <name type="common">Swimming crab</name>
    <name type="synonym">Neptunus trituberculatus</name>
    <dbReference type="NCBI Taxonomy" id="210409"/>
    <lineage>
        <taxon>Eukaryota</taxon>
        <taxon>Metazoa</taxon>
        <taxon>Ecdysozoa</taxon>
        <taxon>Arthropoda</taxon>
        <taxon>Crustacea</taxon>
        <taxon>Multicrustacea</taxon>
        <taxon>Malacostraca</taxon>
        <taxon>Eumalacostraca</taxon>
        <taxon>Eucarida</taxon>
        <taxon>Decapoda</taxon>
        <taxon>Pleocyemata</taxon>
        <taxon>Brachyura</taxon>
        <taxon>Eubrachyura</taxon>
        <taxon>Portunoidea</taxon>
        <taxon>Portunidae</taxon>
        <taxon>Portuninae</taxon>
        <taxon>Portunus</taxon>
    </lineage>
</organism>
<reference evidence="1 2" key="1">
    <citation type="submission" date="2019-05" db="EMBL/GenBank/DDBJ databases">
        <title>Another draft genome of Portunus trituberculatus and its Hox gene families provides insights of decapod evolution.</title>
        <authorList>
            <person name="Jeong J.-H."/>
            <person name="Song I."/>
            <person name="Kim S."/>
            <person name="Choi T."/>
            <person name="Kim D."/>
            <person name="Ryu S."/>
            <person name="Kim W."/>
        </authorList>
    </citation>
    <scope>NUCLEOTIDE SEQUENCE [LARGE SCALE GENOMIC DNA]</scope>
    <source>
        <tissue evidence="1">Muscle</tissue>
    </source>
</reference>
<dbReference type="Proteomes" id="UP000324222">
    <property type="component" value="Unassembled WGS sequence"/>
</dbReference>
<protein>
    <submittedName>
        <fullName evidence="1">Uncharacterized protein</fullName>
    </submittedName>
</protein>
<evidence type="ECO:0000313" key="2">
    <source>
        <dbReference type="Proteomes" id="UP000324222"/>
    </source>
</evidence>
<gene>
    <name evidence="1" type="ORF">E2C01_000478</name>
</gene>
<dbReference type="EMBL" id="VSRR010000011">
    <property type="protein sequence ID" value="MPC07909.1"/>
    <property type="molecule type" value="Genomic_DNA"/>
</dbReference>
<sequence>MVRSGLEVTVPPAEETVSILPGFASLLSHPVNWFLSPRSPMSSLAPRVNQRIPFPRSVASLFIQITLFYPHPTAPQGRVARGRSLALIHSQTTGYIRGHISIQGCEGRRGVCPADLVY</sequence>
<evidence type="ECO:0000313" key="1">
    <source>
        <dbReference type="EMBL" id="MPC07909.1"/>
    </source>
</evidence>
<keyword evidence="2" id="KW-1185">Reference proteome</keyword>
<proteinExistence type="predicted"/>
<dbReference type="AlphaFoldDB" id="A0A5B7CEF6"/>